<feature type="domain" description="SLH" evidence="2">
    <location>
        <begin position="12"/>
        <end position="75"/>
    </location>
</feature>
<name>A0A0M0KEX6_9BACI</name>
<protein>
    <recommendedName>
        <fullName evidence="2">SLH domain-containing protein</fullName>
    </recommendedName>
</protein>
<keyword evidence="1" id="KW-0732">Signal</keyword>
<evidence type="ECO:0000259" key="2">
    <source>
        <dbReference type="PROSITE" id="PS51272"/>
    </source>
</evidence>
<dbReference type="Pfam" id="PF13205">
    <property type="entry name" value="Big_5"/>
    <property type="match status" value="1"/>
</dbReference>
<dbReference type="Pfam" id="PF00395">
    <property type="entry name" value="SLH"/>
    <property type="match status" value="2"/>
</dbReference>
<gene>
    <name evidence="3" type="ORF">AMD01_22470</name>
</gene>
<evidence type="ECO:0000313" key="3">
    <source>
        <dbReference type="EMBL" id="KOO37400.1"/>
    </source>
</evidence>
<organism evidence="3 4">
    <name type="scientific">Priestia koreensis</name>
    <dbReference type="NCBI Taxonomy" id="284581"/>
    <lineage>
        <taxon>Bacteria</taxon>
        <taxon>Bacillati</taxon>
        <taxon>Bacillota</taxon>
        <taxon>Bacilli</taxon>
        <taxon>Bacillales</taxon>
        <taxon>Bacillaceae</taxon>
        <taxon>Priestia</taxon>
    </lineage>
</organism>
<dbReference type="Gene3D" id="2.60.40.10">
    <property type="entry name" value="Immunoglobulins"/>
    <property type="match status" value="1"/>
</dbReference>
<keyword evidence="4" id="KW-1185">Reference proteome</keyword>
<dbReference type="Proteomes" id="UP000037558">
    <property type="component" value="Unassembled WGS sequence"/>
</dbReference>
<dbReference type="InterPro" id="IPR014755">
    <property type="entry name" value="Cu-Rt/internalin_Ig-like"/>
</dbReference>
<dbReference type="AlphaFoldDB" id="A0A0M0KEX6"/>
<reference evidence="4" key="1">
    <citation type="submission" date="2015-08" db="EMBL/GenBank/DDBJ databases">
        <title>Fjat-14210 dsm16467.</title>
        <authorList>
            <person name="Liu B."/>
            <person name="Wang J."/>
            <person name="Zhu Y."/>
            <person name="Liu G."/>
            <person name="Chen Q."/>
            <person name="Chen Z."/>
            <person name="Lan J."/>
            <person name="Che J."/>
            <person name="Ge C."/>
            <person name="Shi H."/>
            <person name="Pan Z."/>
            <person name="Liu X."/>
        </authorList>
    </citation>
    <scope>NUCLEOTIDE SEQUENCE [LARGE SCALE GENOMIC DNA]</scope>
    <source>
        <strain evidence="4">DSM 16467</strain>
    </source>
</reference>
<dbReference type="InterPro" id="IPR013783">
    <property type="entry name" value="Ig-like_fold"/>
</dbReference>
<evidence type="ECO:0000313" key="4">
    <source>
        <dbReference type="Proteomes" id="UP000037558"/>
    </source>
</evidence>
<sequence length="906" mass="94498">MVANALDVYGKEAKDAGFKDINDRVAKAVNPLKEAGIISGKTATEFKPDANITRGEMAIIVAKAYGLKAVADVKNPFKDATGIYTDAVLALYSNKVASGTTADMFGTTSEITRGQFAIFLYNVERLPEDPDTEAPVITLTGDAKVAVDFGSSYVDAGVTVKDNKDKQVDVKTEIKDAAGKVITNIDTKVTGTYTITYTAKDSAGNEAKPVVREVTVKAPLVAEVQSASAINAKEIKVTFNKEVNEASAINEGNYTLKLNGTTLVASALVGTSGEKGTLSEDGRSVTFQLVTPLANADKYAVHVSDGVVTTDYQKINKYIGNEQTFSDNVAPTLLGAKVVAGSGSNKKVQLTFSEPVAPTASGFSVKVDGVTVPGNFTASSVTGVYTLTSADISATNDYFSNGDHEVVVYNATDVLALNPNVTSVSTTKYTVSADVTAPVVSKVEAVNSRSFRVVFSEALSVPPTVTVKKGNYTFPVGTGAGQVEVAEDPNVLNSYIVSVKEDVSGALNPLYAGSETSSSLSVNVKNYKDNANLLGQPVDTSVTLSADTLTPAVTNTNLNSITGSTLNLKFNGPLDGTATDNSKIIVRDKDGVVLNGASVSVDGTNKSILHINLATSTPSYSVANEPYSVEFKAGAVKFAKDTAAGSYSVNTNVNTAFLTSVVSTSNSTPVVEKTAAIITTNTVALDGKITINYGENMDSSAKDLTNYKIDGVALPSGTTIDFVGGKQIVVITLPTGTYSKTQDAKLTISTNVKNAVGSRVVVNAQTKAPVEKLLTFTDNVSPELTSAIYEKATSTSTTTRKIKLTFSENLDAITSDAATIADFKVVVNGNTATISNLAKDSTNAKFVYVTLADDVNIAQNSTISVVPEGPSNAVINVKDVAGNKLKVGSVVASTSEVDTTPVVVTP</sequence>
<dbReference type="PROSITE" id="PS51272">
    <property type="entry name" value="SLH"/>
    <property type="match status" value="1"/>
</dbReference>
<dbReference type="PATRIC" id="fig|284581.3.peg.3347"/>
<evidence type="ECO:0000256" key="1">
    <source>
        <dbReference type="ARBA" id="ARBA00022729"/>
    </source>
</evidence>
<dbReference type="Pfam" id="PF16403">
    <property type="entry name" value="Bact_surface_Ig-like"/>
    <property type="match status" value="1"/>
</dbReference>
<proteinExistence type="predicted"/>
<dbReference type="STRING" id="284581.AMD01_22470"/>
<dbReference type="InterPro" id="IPR032179">
    <property type="entry name" value="Cry22Aa_Ig-like"/>
</dbReference>
<dbReference type="EMBL" id="LILC01000037">
    <property type="protein sequence ID" value="KOO37400.1"/>
    <property type="molecule type" value="Genomic_DNA"/>
</dbReference>
<dbReference type="InterPro" id="IPR001119">
    <property type="entry name" value="SLH_dom"/>
</dbReference>
<dbReference type="InterPro" id="IPR032812">
    <property type="entry name" value="SbsA_Ig"/>
</dbReference>
<dbReference type="Gene3D" id="2.60.40.1220">
    <property type="match status" value="1"/>
</dbReference>
<comment type="caution">
    <text evidence="3">The sequence shown here is derived from an EMBL/GenBank/DDBJ whole genome shotgun (WGS) entry which is preliminary data.</text>
</comment>
<accession>A0A0M0KEX6</accession>